<name>A0A2R6PA43_ACTCC</name>
<gene>
    <name evidence="1" type="ORF">CEY00_Acc30913</name>
</gene>
<keyword evidence="2" id="KW-1185">Reference proteome</keyword>
<dbReference type="AlphaFoldDB" id="A0A2R6PA43"/>
<sequence length="198" mass="22603">MPARRVLNCIRGLRFHAILKQNTGNAAVETHKDLLLLWQSRPRLASFQTFYIALWRLVDFVHCLFNSMVNVNETRGRETVSLTNDDEIQASPDNVVSTIPTPYDYSTNSTIKNFQNAFKPESAVVQEILDNVRCGVLALKNVKKDGESQWLICEWNLPEDIFKNTWILLNVLCCCCWFSSQMSDGKGATRCVWQGVVQ</sequence>
<reference evidence="1 2" key="1">
    <citation type="submission" date="2017-07" db="EMBL/GenBank/DDBJ databases">
        <title>An improved, manually edited Actinidia chinensis var. chinensis (kiwifruit) genome highlights the challenges associated with draft genomes and gene prediction in plants.</title>
        <authorList>
            <person name="Pilkington S."/>
            <person name="Crowhurst R."/>
            <person name="Hilario E."/>
            <person name="Nardozza S."/>
            <person name="Fraser L."/>
            <person name="Peng Y."/>
            <person name="Gunaseelan K."/>
            <person name="Simpson R."/>
            <person name="Tahir J."/>
            <person name="Deroles S."/>
            <person name="Templeton K."/>
            <person name="Luo Z."/>
            <person name="Davy M."/>
            <person name="Cheng C."/>
            <person name="Mcneilage M."/>
            <person name="Scaglione D."/>
            <person name="Liu Y."/>
            <person name="Zhang Q."/>
            <person name="Datson P."/>
            <person name="De Silva N."/>
            <person name="Gardiner S."/>
            <person name="Bassett H."/>
            <person name="Chagne D."/>
            <person name="Mccallum J."/>
            <person name="Dzierzon H."/>
            <person name="Deng C."/>
            <person name="Wang Y.-Y."/>
            <person name="Barron N."/>
            <person name="Manako K."/>
            <person name="Bowen J."/>
            <person name="Foster T."/>
            <person name="Erridge Z."/>
            <person name="Tiffin H."/>
            <person name="Waite C."/>
            <person name="Davies K."/>
            <person name="Grierson E."/>
            <person name="Laing W."/>
            <person name="Kirk R."/>
            <person name="Chen X."/>
            <person name="Wood M."/>
            <person name="Montefiori M."/>
            <person name="Brummell D."/>
            <person name="Schwinn K."/>
            <person name="Catanach A."/>
            <person name="Fullerton C."/>
            <person name="Li D."/>
            <person name="Meiyalaghan S."/>
            <person name="Nieuwenhuizen N."/>
            <person name="Read N."/>
            <person name="Prakash R."/>
            <person name="Hunter D."/>
            <person name="Zhang H."/>
            <person name="Mckenzie M."/>
            <person name="Knabel M."/>
            <person name="Harris A."/>
            <person name="Allan A."/>
            <person name="Chen A."/>
            <person name="Janssen B."/>
            <person name="Plunkett B."/>
            <person name="Dwamena C."/>
            <person name="Voogd C."/>
            <person name="Leif D."/>
            <person name="Lafferty D."/>
            <person name="Souleyre E."/>
            <person name="Varkonyi-Gasic E."/>
            <person name="Gambi F."/>
            <person name="Hanley J."/>
            <person name="Yao J.-L."/>
            <person name="Cheung J."/>
            <person name="David K."/>
            <person name="Warren B."/>
            <person name="Marsh K."/>
            <person name="Snowden K."/>
            <person name="Lin-Wang K."/>
            <person name="Brian L."/>
            <person name="Martinez-Sanchez M."/>
            <person name="Wang M."/>
            <person name="Ileperuma N."/>
            <person name="Macnee N."/>
            <person name="Campin R."/>
            <person name="Mcatee P."/>
            <person name="Drummond R."/>
            <person name="Espley R."/>
            <person name="Ireland H."/>
            <person name="Wu R."/>
            <person name="Atkinson R."/>
            <person name="Karunairetnam S."/>
            <person name="Bulley S."/>
            <person name="Chunkath S."/>
            <person name="Hanley Z."/>
            <person name="Storey R."/>
            <person name="Thrimawithana A."/>
            <person name="Thomson S."/>
            <person name="David C."/>
            <person name="Testolin R."/>
        </authorList>
    </citation>
    <scope>NUCLEOTIDE SEQUENCE [LARGE SCALE GENOMIC DNA]</scope>
    <source>
        <strain evidence="2">cv. Red5</strain>
        <tissue evidence="1">Young leaf</tissue>
    </source>
</reference>
<evidence type="ECO:0000313" key="1">
    <source>
        <dbReference type="EMBL" id="PSR87884.1"/>
    </source>
</evidence>
<dbReference type="EMBL" id="NKQK01000027">
    <property type="protein sequence ID" value="PSR87884.1"/>
    <property type="molecule type" value="Genomic_DNA"/>
</dbReference>
<dbReference type="Gramene" id="PSR87884">
    <property type="protein sequence ID" value="PSR87884"/>
    <property type="gene ID" value="CEY00_Acc30913"/>
</dbReference>
<reference evidence="2" key="2">
    <citation type="journal article" date="2018" name="BMC Genomics">
        <title>A manually annotated Actinidia chinensis var. chinensis (kiwifruit) genome highlights the challenges associated with draft genomes and gene prediction in plants.</title>
        <authorList>
            <person name="Pilkington S.M."/>
            <person name="Crowhurst R."/>
            <person name="Hilario E."/>
            <person name="Nardozza S."/>
            <person name="Fraser L."/>
            <person name="Peng Y."/>
            <person name="Gunaseelan K."/>
            <person name="Simpson R."/>
            <person name="Tahir J."/>
            <person name="Deroles S.C."/>
            <person name="Templeton K."/>
            <person name="Luo Z."/>
            <person name="Davy M."/>
            <person name="Cheng C."/>
            <person name="McNeilage M."/>
            <person name="Scaglione D."/>
            <person name="Liu Y."/>
            <person name="Zhang Q."/>
            <person name="Datson P."/>
            <person name="De Silva N."/>
            <person name="Gardiner S.E."/>
            <person name="Bassett H."/>
            <person name="Chagne D."/>
            <person name="McCallum J."/>
            <person name="Dzierzon H."/>
            <person name="Deng C."/>
            <person name="Wang Y.Y."/>
            <person name="Barron L."/>
            <person name="Manako K."/>
            <person name="Bowen J."/>
            <person name="Foster T.M."/>
            <person name="Erridge Z.A."/>
            <person name="Tiffin H."/>
            <person name="Waite C.N."/>
            <person name="Davies K.M."/>
            <person name="Grierson E.P."/>
            <person name="Laing W.A."/>
            <person name="Kirk R."/>
            <person name="Chen X."/>
            <person name="Wood M."/>
            <person name="Montefiori M."/>
            <person name="Brummell D.A."/>
            <person name="Schwinn K.E."/>
            <person name="Catanach A."/>
            <person name="Fullerton C."/>
            <person name="Li D."/>
            <person name="Meiyalaghan S."/>
            <person name="Nieuwenhuizen N."/>
            <person name="Read N."/>
            <person name="Prakash R."/>
            <person name="Hunter D."/>
            <person name="Zhang H."/>
            <person name="McKenzie M."/>
            <person name="Knabel M."/>
            <person name="Harris A."/>
            <person name="Allan A.C."/>
            <person name="Gleave A."/>
            <person name="Chen A."/>
            <person name="Janssen B.J."/>
            <person name="Plunkett B."/>
            <person name="Ampomah-Dwamena C."/>
            <person name="Voogd C."/>
            <person name="Leif D."/>
            <person name="Lafferty D."/>
            <person name="Souleyre E.J.F."/>
            <person name="Varkonyi-Gasic E."/>
            <person name="Gambi F."/>
            <person name="Hanley J."/>
            <person name="Yao J.L."/>
            <person name="Cheung J."/>
            <person name="David K.M."/>
            <person name="Warren B."/>
            <person name="Marsh K."/>
            <person name="Snowden K.C."/>
            <person name="Lin-Wang K."/>
            <person name="Brian L."/>
            <person name="Martinez-Sanchez M."/>
            <person name="Wang M."/>
            <person name="Ileperuma N."/>
            <person name="Macnee N."/>
            <person name="Campin R."/>
            <person name="McAtee P."/>
            <person name="Drummond R.S.M."/>
            <person name="Espley R.V."/>
            <person name="Ireland H.S."/>
            <person name="Wu R."/>
            <person name="Atkinson R.G."/>
            <person name="Karunairetnam S."/>
            <person name="Bulley S."/>
            <person name="Chunkath S."/>
            <person name="Hanley Z."/>
            <person name="Storey R."/>
            <person name="Thrimawithana A.H."/>
            <person name="Thomson S."/>
            <person name="David C."/>
            <person name="Testolin R."/>
            <person name="Huang H."/>
            <person name="Hellens R.P."/>
            <person name="Schaffer R.J."/>
        </authorList>
    </citation>
    <scope>NUCLEOTIDE SEQUENCE [LARGE SCALE GENOMIC DNA]</scope>
    <source>
        <strain evidence="2">cv. Red5</strain>
    </source>
</reference>
<dbReference type="InParanoid" id="A0A2R6PA43"/>
<proteinExistence type="predicted"/>
<evidence type="ECO:0000313" key="2">
    <source>
        <dbReference type="Proteomes" id="UP000241394"/>
    </source>
</evidence>
<dbReference type="Proteomes" id="UP000241394">
    <property type="component" value="Chromosome LG27"/>
</dbReference>
<organism evidence="1 2">
    <name type="scientific">Actinidia chinensis var. chinensis</name>
    <name type="common">Chinese soft-hair kiwi</name>
    <dbReference type="NCBI Taxonomy" id="1590841"/>
    <lineage>
        <taxon>Eukaryota</taxon>
        <taxon>Viridiplantae</taxon>
        <taxon>Streptophyta</taxon>
        <taxon>Embryophyta</taxon>
        <taxon>Tracheophyta</taxon>
        <taxon>Spermatophyta</taxon>
        <taxon>Magnoliopsida</taxon>
        <taxon>eudicotyledons</taxon>
        <taxon>Gunneridae</taxon>
        <taxon>Pentapetalae</taxon>
        <taxon>asterids</taxon>
        <taxon>Ericales</taxon>
        <taxon>Actinidiaceae</taxon>
        <taxon>Actinidia</taxon>
    </lineage>
</organism>
<comment type="caution">
    <text evidence="1">The sequence shown here is derived from an EMBL/GenBank/DDBJ whole genome shotgun (WGS) entry which is preliminary data.</text>
</comment>
<protein>
    <submittedName>
        <fullName evidence="1">Tubulin gamma chain like</fullName>
    </submittedName>
</protein>
<accession>A0A2R6PA43</accession>